<feature type="transmembrane region" description="Helical" evidence="4">
    <location>
        <begin position="7"/>
        <end position="26"/>
    </location>
</feature>
<dbReference type="Pfam" id="PF07690">
    <property type="entry name" value="MFS_1"/>
    <property type="match status" value="1"/>
</dbReference>
<dbReference type="AlphaFoldDB" id="A0A2T5B3I4"/>
<sequence length="400" mass="40828">MKPAIPMATVAALGLTQIIGYGTLYYSFSILAPGMAGDLGLNVEQIFGIFSASLFVGGLSAPFVGGWMDRFGAATIMTIGSAISALALLLCAWSPSLAVFAASIVFLEIASGMVQYQAAFATLVESRPAAAARSITCLTLIGGFASTIFWPIAAVLVEHLTWREIYTAYAALNLSVCLPIHYWIMRGRRSGAGAFTGQERKAIVGTLPADLRQRGMVLVSLAFALQGFTLSAMLTHMVPLLTTIGFGTAAVVIGSLFGPAQVLSRLINMAFGATLSPPRLATLAAALIAAAVIILGASGTWLPGAAAFAICLGLGSGINSIAQGSLPLWLFGSAGYGAITGRMTAARLAAGAIAPFAFSVLVERCGTSVALMANACFGALGMAAFVAVAAAAKRAAVATS</sequence>
<dbReference type="InterPro" id="IPR050327">
    <property type="entry name" value="Proton-linked_MCT"/>
</dbReference>
<evidence type="ECO:0000313" key="6">
    <source>
        <dbReference type="Proteomes" id="UP000241247"/>
    </source>
</evidence>
<dbReference type="OrthoDB" id="7200137at2"/>
<dbReference type="PANTHER" id="PTHR11360">
    <property type="entry name" value="MONOCARBOXYLATE TRANSPORTER"/>
    <property type="match status" value="1"/>
</dbReference>
<feature type="transmembrane region" description="Helical" evidence="4">
    <location>
        <begin position="307"/>
        <end position="332"/>
    </location>
</feature>
<reference evidence="5 6" key="1">
    <citation type="submission" date="2018-04" db="EMBL/GenBank/DDBJ databases">
        <title>Genomic Encyclopedia of Type Strains, Phase IV (KMG-IV): sequencing the most valuable type-strain genomes for metagenomic binning, comparative biology and taxonomic classification.</title>
        <authorList>
            <person name="Goeker M."/>
        </authorList>
    </citation>
    <scope>NUCLEOTIDE SEQUENCE [LARGE SCALE GENOMIC DNA]</scope>
    <source>
        <strain evidence="5 6">DSM 7138</strain>
    </source>
</reference>
<dbReference type="Gene3D" id="1.20.1250.20">
    <property type="entry name" value="MFS general substrate transporter like domains"/>
    <property type="match status" value="1"/>
</dbReference>
<comment type="caution">
    <text evidence="5">The sequence shown here is derived from an EMBL/GenBank/DDBJ whole genome shotgun (WGS) entry which is preliminary data.</text>
</comment>
<feature type="transmembrane region" description="Helical" evidence="4">
    <location>
        <begin position="344"/>
        <end position="362"/>
    </location>
</feature>
<dbReference type="NCBIfam" id="NF033733">
    <property type="entry name" value="MFS_ArsK"/>
    <property type="match status" value="1"/>
</dbReference>
<feature type="transmembrane region" description="Helical" evidence="4">
    <location>
        <begin position="46"/>
        <end position="64"/>
    </location>
</feature>
<feature type="transmembrane region" description="Helical" evidence="4">
    <location>
        <begin position="368"/>
        <end position="392"/>
    </location>
</feature>
<organism evidence="5 6">
    <name type="scientific">Mycoplana dimorpha</name>
    <dbReference type="NCBI Taxonomy" id="28320"/>
    <lineage>
        <taxon>Bacteria</taxon>
        <taxon>Pseudomonadati</taxon>
        <taxon>Pseudomonadota</taxon>
        <taxon>Alphaproteobacteria</taxon>
        <taxon>Hyphomicrobiales</taxon>
        <taxon>Rhizobiaceae</taxon>
        <taxon>Mycoplana</taxon>
    </lineage>
</organism>
<dbReference type="InterPro" id="IPR011701">
    <property type="entry name" value="MFS"/>
</dbReference>
<feature type="transmembrane region" description="Helical" evidence="4">
    <location>
        <begin position="96"/>
        <end position="114"/>
    </location>
</feature>
<feature type="transmembrane region" description="Helical" evidence="4">
    <location>
        <begin position="165"/>
        <end position="184"/>
    </location>
</feature>
<keyword evidence="3 4" id="KW-0472">Membrane</keyword>
<protein>
    <submittedName>
        <fullName evidence="5">Putative MFS family arabinose efflux permease</fullName>
    </submittedName>
</protein>
<keyword evidence="6" id="KW-1185">Reference proteome</keyword>
<evidence type="ECO:0000256" key="2">
    <source>
        <dbReference type="ARBA" id="ARBA00022989"/>
    </source>
</evidence>
<feature type="transmembrane region" description="Helical" evidence="4">
    <location>
        <begin position="135"/>
        <end position="153"/>
    </location>
</feature>
<evidence type="ECO:0000313" key="5">
    <source>
        <dbReference type="EMBL" id="PTM93546.1"/>
    </source>
</evidence>
<dbReference type="GO" id="GO:0022857">
    <property type="term" value="F:transmembrane transporter activity"/>
    <property type="evidence" value="ECO:0007669"/>
    <property type="project" value="InterPro"/>
</dbReference>
<feature type="transmembrane region" description="Helical" evidence="4">
    <location>
        <begin position="71"/>
        <end position="90"/>
    </location>
</feature>
<keyword evidence="1 4" id="KW-0812">Transmembrane</keyword>
<evidence type="ECO:0000256" key="4">
    <source>
        <dbReference type="SAM" id="Phobius"/>
    </source>
</evidence>
<dbReference type="SUPFAM" id="SSF103473">
    <property type="entry name" value="MFS general substrate transporter"/>
    <property type="match status" value="1"/>
</dbReference>
<gene>
    <name evidence="5" type="ORF">C7449_106232</name>
</gene>
<dbReference type="InterPro" id="IPR036259">
    <property type="entry name" value="MFS_trans_sf"/>
</dbReference>
<feature type="transmembrane region" description="Helical" evidence="4">
    <location>
        <begin position="280"/>
        <end position="301"/>
    </location>
</feature>
<proteinExistence type="predicted"/>
<dbReference type="Proteomes" id="UP000241247">
    <property type="component" value="Unassembled WGS sequence"/>
</dbReference>
<dbReference type="EMBL" id="PZZZ01000006">
    <property type="protein sequence ID" value="PTM93546.1"/>
    <property type="molecule type" value="Genomic_DNA"/>
</dbReference>
<evidence type="ECO:0000256" key="3">
    <source>
        <dbReference type="ARBA" id="ARBA00023136"/>
    </source>
</evidence>
<keyword evidence="2 4" id="KW-1133">Transmembrane helix</keyword>
<evidence type="ECO:0000256" key="1">
    <source>
        <dbReference type="ARBA" id="ARBA00022692"/>
    </source>
</evidence>
<dbReference type="RefSeq" id="WP_108003967.1">
    <property type="nucleotide sequence ID" value="NZ_JBHEEX010000005.1"/>
</dbReference>
<accession>A0A2T5B3I4</accession>
<name>A0A2T5B3I4_MYCDI</name>
<dbReference type="PANTHER" id="PTHR11360:SF308">
    <property type="entry name" value="BLL3089 PROTEIN"/>
    <property type="match status" value="1"/>
</dbReference>
<feature type="transmembrane region" description="Helical" evidence="4">
    <location>
        <begin position="240"/>
        <end position="259"/>
    </location>
</feature>